<dbReference type="InterPro" id="IPR053163">
    <property type="entry name" value="HTH-type_regulator_Rgg"/>
</dbReference>
<dbReference type="Gene3D" id="1.10.260.40">
    <property type="entry name" value="lambda repressor-like DNA-binding domains"/>
    <property type="match status" value="1"/>
</dbReference>
<proteinExistence type="predicted"/>
<dbReference type="RefSeq" id="WP_368637477.1">
    <property type="nucleotide sequence ID" value="NZ_JBFRHK010000011.1"/>
</dbReference>
<evidence type="ECO:0000313" key="3">
    <source>
        <dbReference type="Proteomes" id="UP001558534"/>
    </source>
</evidence>
<dbReference type="InterPro" id="IPR041315">
    <property type="entry name" value="PlcR_TPR"/>
</dbReference>
<feature type="domain" description="HTH cro/C1-type" evidence="1">
    <location>
        <begin position="9"/>
        <end position="62"/>
    </location>
</feature>
<dbReference type="CDD" id="cd00093">
    <property type="entry name" value="HTH_XRE"/>
    <property type="match status" value="1"/>
</dbReference>
<dbReference type="Gene3D" id="1.25.40.10">
    <property type="entry name" value="Tetratricopeptide repeat domain"/>
    <property type="match status" value="1"/>
</dbReference>
<protein>
    <submittedName>
        <fullName evidence="2">Helix-turn-helix domain-containing protein</fullName>
    </submittedName>
</protein>
<dbReference type="PANTHER" id="PTHR37038">
    <property type="entry name" value="TRANSCRIPTIONAL REGULATOR-RELATED"/>
    <property type="match status" value="1"/>
</dbReference>
<dbReference type="InterPro" id="IPR010982">
    <property type="entry name" value="Lambda_DNA-bd_dom_sf"/>
</dbReference>
<dbReference type="InterPro" id="IPR001387">
    <property type="entry name" value="Cro/C1-type_HTH"/>
</dbReference>
<dbReference type="EMBL" id="JBFRHK010000011">
    <property type="protein sequence ID" value="MEX3746901.1"/>
    <property type="molecule type" value="Genomic_DNA"/>
</dbReference>
<name>A0ABV3W1E6_9BACI</name>
<dbReference type="InterPro" id="IPR011990">
    <property type="entry name" value="TPR-like_helical_dom_sf"/>
</dbReference>
<dbReference type="SMART" id="SM00530">
    <property type="entry name" value="HTH_XRE"/>
    <property type="match status" value="1"/>
</dbReference>
<keyword evidence="3" id="KW-1185">Reference proteome</keyword>
<dbReference type="PROSITE" id="PS50943">
    <property type="entry name" value="HTH_CROC1"/>
    <property type="match status" value="1"/>
</dbReference>
<evidence type="ECO:0000259" key="1">
    <source>
        <dbReference type="PROSITE" id="PS50943"/>
    </source>
</evidence>
<gene>
    <name evidence="2" type="ORF">AB1300_17410</name>
</gene>
<comment type="caution">
    <text evidence="2">The sequence shown here is derived from an EMBL/GenBank/DDBJ whole genome shotgun (WGS) entry which is preliminary data.</text>
</comment>
<dbReference type="Pfam" id="PF18768">
    <property type="entry name" value="RNPP_C"/>
    <property type="match status" value="1"/>
</dbReference>
<dbReference type="SUPFAM" id="SSF48452">
    <property type="entry name" value="TPR-like"/>
    <property type="match status" value="1"/>
</dbReference>
<reference evidence="2 3" key="1">
    <citation type="submission" date="2024-07" db="EMBL/GenBank/DDBJ databases">
        <title>Characterization of a bacterium isolated from hydrolysated instant sea cucumber by whole-genome sequencing and metabolomics.</title>
        <authorList>
            <person name="Luo X."/>
            <person name="Zhang Z."/>
            <person name="Zheng Z."/>
            <person name="Zhang W."/>
            <person name="Ming T."/>
            <person name="Jiao L."/>
            <person name="Su X."/>
            <person name="Kong F."/>
            <person name="Xu J."/>
        </authorList>
    </citation>
    <scope>NUCLEOTIDE SEQUENCE [LARGE SCALE GENOMIC DNA]</scope>
    <source>
        <strain evidence="2 3">XL-2024</strain>
    </source>
</reference>
<dbReference type="Pfam" id="PF01381">
    <property type="entry name" value="HTH_3"/>
    <property type="match status" value="1"/>
</dbReference>
<dbReference type="SUPFAM" id="SSF47413">
    <property type="entry name" value="lambda repressor-like DNA-binding domains"/>
    <property type="match status" value="1"/>
</dbReference>
<dbReference type="Proteomes" id="UP001558534">
    <property type="component" value="Unassembled WGS sequence"/>
</dbReference>
<evidence type="ECO:0000313" key="2">
    <source>
        <dbReference type="EMBL" id="MEX3746901.1"/>
    </source>
</evidence>
<accession>A0ABV3W1E6</accession>
<organism evidence="2 3">
    <name type="scientific">Lysinibacillus xylanilyticus</name>
    <dbReference type="NCBI Taxonomy" id="582475"/>
    <lineage>
        <taxon>Bacteria</taxon>
        <taxon>Bacillati</taxon>
        <taxon>Bacillota</taxon>
        <taxon>Bacilli</taxon>
        <taxon>Bacillales</taxon>
        <taxon>Bacillaceae</taxon>
        <taxon>Lysinibacillus</taxon>
    </lineage>
</organism>
<dbReference type="PANTHER" id="PTHR37038:SF14">
    <property type="entry name" value="TRANSCRIPTIONAL ACTIVATOR"/>
    <property type="match status" value="1"/>
</dbReference>
<sequence length="293" mass="34750">MYNNLGKEIAKKRKEKKMTQKELSNNICTQPTISMIERGEIIPSLEILTKISKKLNLKLEYFIDFLIYENPVYIKKFTQKIDDLTVNQNYNTALKLVEKELNNTRTDFEPIFKAYLMWTKVLCLYNIGKKDIHKTINEIKSILELIKNFPNNNFLSIRIYNSIALLYSINKDFSKALFYYNKIDFIQTLEDTSRLNTEVYILRILYNKIKTLYDMGNYNESIDCCNIGIQKSIELENMSSLGNFFYYLGQNYEKMQYPLEDISKCYRNSLFIFGILNRENYISAIKSNKKIFL</sequence>